<name>A0A067Y1B3_9CAUD</name>
<keyword evidence="2" id="KW-1185">Reference proteome</keyword>
<protein>
    <submittedName>
        <fullName evidence="1">Uncharacterized protein</fullName>
    </submittedName>
</protein>
<dbReference type="KEGG" id="vg:20283852"/>
<dbReference type="GeneID" id="20283852"/>
<dbReference type="RefSeq" id="YP_009055583.1">
    <property type="nucleotide sequence ID" value="NC_024786.1"/>
</dbReference>
<dbReference type="OrthoDB" id="14532at10239"/>
<dbReference type="EMBL" id="KF192075">
    <property type="protein sequence ID" value="AGV99357.1"/>
    <property type="molecule type" value="Genomic_DNA"/>
</dbReference>
<organism evidence="1 2">
    <name type="scientific">Escherichia phage vB_EcoP_PhAPEC5</name>
    <dbReference type="NCBI Taxonomy" id="1395983"/>
    <lineage>
        <taxon>Viruses</taxon>
        <taxon>Duplodnaviria</taxon>
        <taxon>Heunggongvirae</taxon>
        <taxon>Uroviricota</taxon>
        <taxon>Caudoviricetes</taxon>
        <taxon>Schitoviridae</taxon>
        <taxon>Enquatrovirinae</taxon>
        <taxon>Gamaleyavirus</taxon>
        <taxon>Gamaleyavirus APEC5</taxon>
    </lineage>
</organism>
<gene>
    <name evidence="1" type="ORF">PhAPEC5_73</name>
</gene>
<dbReference type="Proteomes" id="UP000027383">
    <property type="component" value="Segment"/>
</dbReference>
<evidence type="ECO:0000313" key="1">
    <source>
        <dbReference type="EMBL" id="AGV99357.1"/>
    </source>
</evidence>
<sequence>MSIYFFDIDITGVLHRQEPHCLGEPEAVSKMLAPWQSVFFPNCDESHEVIGSLFLSNLQLNTEILTEPKVYDLTQYSEFNKFFPGVRFYKIDGWELIADHNVFNKTLSIYFRPIPKGRKINHEIHNDYPQFC</sequence>
<evidence type="ECO:0000313" key="2">
    <source>
        <dbReference type="Proteomes" id="UP000027383"/>
    </source>
</evidence>
<proteinExistence type="predicted"/>
<accession>A0A067Y1B3</accession>
<reference evidence="1 2" key="1">
    <citation type="journal article" date="2014" name="Vet. Microbiol.">
        <title>A cocktail of in vitro efficient phages is not a guarantee for in vivo therapeutic results against avian colibacillosis.</title>
        <authorList>
            <person name="Tsonos J."/>
            <person name="Oosterik L.H."/>
            <person name="Tuntufye H.N."/>
            <person name="Klumpp J."/>
            <person name="Butaye P."/>
            <person name="De Greve H."/>
            <person name="Hernalsteens J.P."/>
            <person name="Lavigne R."/>
            <person name="Goddeeris B.M."/>
        </authorList>
    </citation>
    <scope>NUCLEOTIDE SEQUENCE [LARGE SCALE GENOMIC DNA]</scope>
</reference>